<evidence type="ECO:0000256" key="2">
    <source>
        <dbReference type="ARBA" id="ARBA00007749"/>
    </source>
</evidence>
<keyword evidence="8" id="KW-1185">Reference proteome</keyword>
<evidence type="ECO:0000256" key="4">
    <source>
        <dbReference type="ARBA" id="ARBA00022801"/>
    </source>
</evidence>
<evidence type="ECO:0000256" key="5">
    <source>
        <dbReference type="ARBA" id="ARBA00022833"/>
    </source>
</evidence>
<name>A0A6N1VDL5_9HYPH</name>
<dbReference type="RefSeq" id="WP_175276993.1">
    <property type="nucleotide sequence ID" value="NZ_CP054836.1"/>
</dbReference>
<sequence>MSDTYEVYALKYAERNGRTRADSFLFDDDHASPHAMDYFVWVIRNDDRTIVVDTGYDEAEAARRGRPVLRAPERCLLDFGIDPAEVETVVVTHLHYDHAGTLGSFPRARFHIQAAEMAFATGPCMCHEVMRAPFTVDHVCDMVRLVYSGRVTFHEGAAEVAPGVEVHPVGGHSRGLQCVRVKTGRGWLVLASDASHYYENYLRKKLFPIVENPQAMLDGFDLLPRLASDRSLVIPGHDPLVREVFPLVAQDGKLTVSRLDAEPTSDFLVRTGQGT</sequence>
<reference evidence="7 8" key="1">
    <citation type="submission" date="2020-06" db="EMBL/GenBank/DDBJ databases">
        <title>Oricola thermophila sp. nov. isolated from a tidal sediments.</title>
        <authorList>
            <person name="Kwon K.K."/>
            <person name="Yang S.-H."/>
            <person name="Park M.-J."/>
        </authorList>
    </citation>
    <scope>NUCLEOTIDE SEQUENCE [LARGE SCALE GENOMIC DNA]</scope>
    <source>
        <strain evidence="7 8">MEBiC13590</strain>
    </source>
</reference>
<keyword evidence="5" id="KW-0862">Zinc</keyword>
<dbReference type="InterPro" id="IPR051013">
    <property type="entry name" value="MBL_superfamily_lactonases"/>
</dbReference>
<feature type="domain" description="Metallo-beta-lactamase" evidence="6">
    <location>
        <begin position="37"/>
        <end position="237"/>
    </location>
</feature>
<dbReference type="InterPro" id="IPR036866">
    <property type="entry name" value="RibonucZ/Hydroxyglut_hydro"/>
</dbReference>
<comment type="cofactor">
    <cofactor evidence="1">
        <name>Zn(2+)</name>
        <dbReference type="ChEBI" id="CHEBI:29105"/>
    </cofactor>
</comment>
<dbReference type="PANTHER" id="PTHR42978">
    <property type="entry name" value="QUORUM-QUENCHING LACTONASE YTNP-RELATED-RELATED"/>
    <property type="match status" value="1"/>
</dbReference>
<dbReference type="GO" id="GO:0046872">
    <property type="term" value="F:metal ion binding"/>
    <property type="evidence" value="ECO:0007669"/>
    <property type="project" value="UniProtKB-KW"/>
</dbReference>
<dbReference type="GO" id="GO:0016787">
    <property type="term" value="F:hydrolase activity"/>
    <property type="evidence" value="ECO:0007669"/>
    <property type="project" value="UniProtKB-KW"/>
</dbReference>
<evidence type="ECO:0000313" key="8">
    <source>
        <dbReference type="Proteomes" id="UP000509367"/>
    </source>
</evidence>
<dbReference type="CDD" id="cd07729">
    <property type="entry name" value="AHL_lactonase_MBL-fold"/>
    <property type="match status" value="1"/>
</dbReference>
<dbReference type="SMART" id="SM00849">
    <property type="entry name" value="Lactamase_B"/>
    <property type="match status" value="1"/>
</dbReference>
<gene>
    <name evidence="7" type="ORF">HTY61_11875</name>
</gene>
<dbReference type="Pfam" id="PF00753">
    <property type="entry name" value="Lactamase_B"/>
    <property type="match status" value="1"/>
</dbReference>
<proteinExistence type="inferred from homology"/>
<organism evidence="7 8">
    <name type="scientific">Oricola thermophila</name>
    <dbReference type="NCBI Taxonomy" id="2742145"/>
    <lineage>
        <taxon>Bacteria</taxon>
        <taxon>Pseudomonadati</taxon>
        <taxon>Pseudomonadota</taxon>
        <taxon>Alphaproteobacteria</taxon>
        <taxon>Hyphomicrobiales</taxon>
        <taxon>Ahrensiaceae</taxon>
        <taxon>Oricola</taxon>
    </lineage>
</organism>
<evidence type="ECO:0000313" key="7">
    <source>
        <dbReference type="EMBL" id="QKV19101.1"/>
    </source>
</evidence>
<comment type="similarity">
    <text evidence="2">Belongs to the metallo-beta-lactamase superfamily.</text>
</comment>
<protein>
    <submittedName>
        <fullName evidence="7">N-acyl homoserine lactonase family protein</fullName>
    </submittedName>
</protein>
<accession>A0A6N1VDL5</accession>
<dbReference type="InterPro" id="IPR001279">
    <property type="entry name" value="Metallo-B-lactamas"/>
</dbReference>
<evidence type="ECO:0000256" key="1">
    <source>
        <dbReference type="ARBA" id="ARBA00001947"/>
    </source>
</evidence>
<dbReference type="AlphaFoldDB" id="A0A6N1VDL5"/>
<dbReference type="Gene3D" id="3.60.15.10">
    <property type="entry name" value="Ribonuclease Z/Hydroxyacylglutathione hydrolase-like"/>
    <property type="match status" value="1"/>
</dbReference>
<keyword evidence="3" id="KW-0479">Metal-binding</keyword>
<evidence type="ECO:0000256" key="3">
    <source>
        <dbReference type="ARBA" id="ARBA00022723"/>
    </source>
</evidence>
<dbReference type="KEGG" id="orm:HTY61_11875"/>
<evidence type="ECO:0000259" key="6">
    <source>
        <dbReference type="SMART" id="SM00849"/>
    </source>
</evidence>
<keyword evidence="4" id="KW-0378">Hydrolase</keyword>
<dbReference type="PANTHER" id="PTHR42978:SF7">
    <property type="entry name" value="METALLO-HYDROLASE RV2300C-RELATED"/>
    <property type="match status" value="1"/>
</dbReference>
<dbReference type="Proteomes" id="UP000509367">
    <property type="component" value="Chromosome"/>
</dbReference>
<dbReference type="EMBL" id="CP054836">
    <property type="protein sequence ID" value="QKV19101.1"/>
    <property type="molecule type" value="Genomic_DNA"/>
</dbReference>
<dbReference type="SUPFAM" id="SSF56281">
    <property type="entry name" value="Metallo-hydrolase/oxidoreductase"/>
    <property type="match status" value="1"/>
</dbReference>